<protein>
    <submittedName>
        <fullName evidence="2">Uncharacterized protein</fullName>
    </submittedName>
</protein>
<dbReference type="Proteomes" id="UP000533637">
    <property type="component" value="Unassembled WGS sequence"/>
</dbReference>
<gene>
    <name evidence="2" type="ORF">GGQ57_002527</name>
</gene>
<sequence>MNIELGDILTIVGTMGGIEGVKWAVRAWVNRHTDARKEDAAADALEIDNKKKQITWLEDRISQRDLKIDALYVELRQEQSAKLDEIHKRHGVELALKDAEHDRCDRPDSECSRRIPPRRKLDLKIEGNNNETDK</sequence>
<evidence type="ECO:0000313" key="3">
    <source>
        <dbReference type="Proteomes" id="UP000533637"/>
    </source>
</evidence>
<comment type="caution">
    <text evidence="2">The sequence shown here is derived from an EMBL/GenBank/DDBJ whole genome shotgun (WGS) entry which is preliminary data.</text>
</comment>
<reference evidence="2 3" key="1">
    <citation type="submission" date="2020-08" db="EMBL/GenBank/DDBJ databases">
        <title>Genomic Encyclopedia of Type Strains, Phase IV (KMG-IV): sequencing the most valuable type-strain genomes for metagenomic binning, comparative biology and taxonomic classification.</title>
        <authorList>
            <person name="Goeker M."/>
        </authorList>
    </citation>
    <scope>NUCLEOTIDE SEQUENCE [LARGE SCALE GENOMIC DNA]</scope>
    <source>
        <strain evidence="2 3">DSM 102983</strain>
    </source>
</reference>
<proteinExistence type="predicted"/>
<evidence type="ECO:0000256" key="1">
    <source>
        <dbReference type="SAM" id="MobiDB-lite"/>
    </source>
</evidence>
<name>A0ABR6KM87_9BACT</name>
<organism evidence="2 3">
    <name type="scientific">Parabacteroides faecis</name>
    <dbReference type="NCBI Taxonomy" id="1217282"/>
    <lineage>
        <taxon>Bacteria</taxon>
        <taxon>Pseudomonadati</taxon>
        <taxon>Bacteroidota</taxon>
        <taxon>Bacteroidia</taxon>
        <taxon>Bacteroidales</taxon>
        <taxon>Tannerellaceae</taxon>
        <taxon>Parabacteroides</taxon>
    </lineage>
</organism>
<dbReference type="EMBL" id="JACHOC010000004">
    <property type="protein sequence ID" value="MBB4622627.1"/>
    <property type="molecule type" value="Genomic_DNA"/>
</dbReference>
<evidence type="ECO:0000313" key="2">
    <source>
        <dbReference type="EMBL" id="MBB4622627.1"/>
    </source>
</evidence>
<accession>A0ABR6KM87</accession>
<feature type="region of interest" description="Disordered" evidence="1">
    <location>
        <begin position="99"/>
        <end position="134"/>
    </location>
</feature>
<keyword evidence="3" id="KW-1185">Reference proteome</keyword>